<name>A0A7X0RSP3_9BACL</name>
<evidence type="ECO:0000313" key="1">
    <source>
        <dbReference type="EMBL" id="MBB6672816.1"/>
    </source>
</evidence>
<sequence>MIHHYLPKLTTSLQSLDERTLRLKESADLNSILGIAKHMLEHIRRNTQRYRDPNVQFEQGIENTFPEGECNKETLLKEVEETFQAFDEALCVCQTVEMYDLYHLVEHTGYHLGQIIDRAQRLTGARYRFMQSGISETALKAWIVGD</sequence>
<comment type="caution">
    <text evidence="1">The sequence shown here is derived from an EMBL/GenBank/DDBJ whole genome shotgun (WGS) entry which is preliminary data.</text>
</comment>
<evidence type="ECO:0000313" key="2">
    <source>
        <dbReference type="Proteomes" id="UP000547209"/>
    </source>
</evidence>
<organism evidence="1 2">
    <name type="scientific">Cohnella nanjingensis</name>
    <dbReference type="NCBI Taxonomy" id="1387779"/>
    <lineage>
        <taxon>Bacteria</taxon>
        <taxon>Bacillati</taxon>
        <taxon>Bacillota</taxon>
        <taxon>Bacilli</taxon>
        <taxon>Bacillales</taxon>
        <taxon>Paenibacillaceae</taxon>
        <taxon>Cohnella</taxon>
    </lineage>
</organism>
<gene>
    <name evidence="1" type="ORF">H7C19_19215</name>
</gene>
<dbReference type="InterPro" id="IPR034660">
    <property type="entry name" value="DinB/YfiT-like"/>
</dbReference>
<dbReference type="EMBL" id="JACJVP010000030">
    <property type="protein sequence ID" value="MBB6672816.1"/>
    <property type="molecule type" value="Genomic_DNA"/>
</dbReference>
<dbReference type="AlphaFoldDB" id="A0A7X0RSP3"/>
<accession>A0A7X0RSP3</accession>
<keyword evidence="2" id="KW-1185">Reference proteome</keyword>
<dbReference type="SUPFAM" id="SSF109854">
    <property type="entry name" value="DinB/YfiT-like putative metalloenzymes"/>
    <property type="match status" value="1"/>
</dbReference>
<protein>
    <submittedName>
        <fullName evidence="1">DinB family protein</fullName>
    </submittedName>
</protein>
<dbReference type="Proteomes" id="UP000547209">
    <property type="component" value="Unassembled WGS sequence"/>
</dbReference>
<reference evidence="1 2" key="1">
    <citation type="submission" date="2020-08" db="EMBL/GenBank/DDBJ databases">
        <title>Cohnella phylogeny.</title>
        <authorList>
            <person name="Dunlap C."/>
        </authorList>
    </citation>
    <scope>NUCLEOTIDE SEQUENCE [LARGE SCALE GENOMIC DNA]</scope>
    <source>
        <strain evidence="1 2">DSM 28246</strain>
    </source>
</reference>
<proteinExistence type="predicted"/>